<gene>
    <name evidence="1" type="ORF">H4696_009761</name>
</gene>
<protein>
    <submittedName>
        <fullName evidence="1">Uncharacterized protein</fullName>
    </submittedName>
</protein>
<dbReference type="Proteomes" id="UP000631670">
    <property type="component" value="Unassembled WGS sequence"/>
</dbReference>
<dbReference type="RefSeq" id="WP_086855989.1">
    <property type="nucleotide sequence ID" value="NZ_JADBEG010000001.1"/>
</dbReference>
<name>A0ABR9IHJ5_9PSEU</name>
<accession>A0ABR9IHJ5</accession>
<proteinExistence type="predicted"/>
<evidence type="ECO:0000313" key="2">
    <source>
        <dbReference type="Proteomes" id="UP000631670"/>
    </source>
</evidence>
<evidence type="ECO:0000313" key="1">
    <source>
        <dbReference type="EMBL" id="MBE1502661.1"/>
    </source>
</evidence>
<comment type="caution">
    <text evidence="1">The sequence shown here is derived from an EMBL/GenBank/DDBJ whole genome shotgun (WGS) entry which is preliminary data.</text>
</comment>
<reference evidence="1 2" key="1">
    <citation type="submission" date="2020-10" db="EMBL/GenBank/DDBJ databases">
        <title>Sequencing the genomes of 1000 actinobacteria strains.</title>
        <authorList>
            <person name="Klenk H.-P."/>
        </authorList>
    </citation>
    <scope>NUCLEOTIDE SEQUENCE [LARGE SCALE GENOMIC DNA]</scope>
    <source>
        <strain evidence="1 2">DSM 44653</strain>
    </source>
</reference>
<organism evidence="1 2">
    <name type="scientific">Amycolatopsis lexingtonensis</name>
    <dbReference type="NCBI Taxonomy" id="218822"/>
    <lineage>
        <taxon>Bacteria</taxon>
        <taxon>Bacillati</taxon>
        <taxon>Actinomycetota</taxon>
        <taxon>Actinomycetes</taxon>
        <taxon>Pseudonocardiales</taxon>
        <taxon>Pseudonocardiaceae</taxon>
        <taxon>Amycolatopsis</taxon>
    </lineage>
</organism>
<keyword evidence="2" id="KW-1185">Reference proteome</keyword>
<dbReference type="EMBL" id="JADBEG010000001">
    <property type="protein sequence ID" value="MBE1502661.1"/>
    <property type="molecule type" value="Genomic_DNA"/>
</dbReference>
<sequence>MTDRLFIPAPFFELLATMPPATAIREDRAHWLDVAYHTAVGALSGPHGLTAMRLARVFKTALRATYDESAAGPSALEA</sequence>